<dbReference type="CDD" id="cd00438">
    <property type="entry name" value="cupin_RmlC"/>
    <property type="match status" value="1"/>
</dbReference>
<dbReference type="Gene3D" id="2.60.120.10">
    <property type="entry name" value="Jelly Rolls"/>
    <property type="match status" value="1"/>
</dbReference>
<evidence type="ECO:0000313" key="9">
    <source>
        <dbReference type="EMBL" id="OWK27826.1"/>
    </source>
</evidence>
<sequence length="191" mass="21340">MYVHFMNPVQLIRPRRFGDSRGWFTEVYSEPAFAALGITCQFVQDNHSLSVPPFTLRGLHFQTPPRGQDKLVRCIRGRIWDVAVDVRKGSPTYGQWVGAELSAENGHQLFIPIGFAHAFVTLEPDCEVTYKCSDTYAPETDGGIRWDSVGIDWPIPAGTMPELSEKDRKLPGLADFDSPFPYDGNPLAPLA</sequence>
<dbReference type="Proteomes" id="UP000197290">
    <property type="component" value="Unassembled WGS sequence"/>
</dbReference>
<comment type="subunit">
    <text evidence="7">Homodimer.</text>
</comment>
<comment type="function">
    <text evidence="2 7">Catalyzes the epimerization of the C3' and C5'positions of dTDP-6-deoxy-D-xylo-4-hexulose, forming dTDP-6-deoxy-L-lyxo-4-hexulose.</text>
</comment>
<dbReference type="NCBIfam" id="TIGR01221">
    <property type="entry name" value="rmlC"/>
    <property type="match status" value="1"/>
</dbReference>
<gene>
    <name evidence="9" type="primary">rfbC</name>
    <name evidence="9" type="ORF">SPDO_30660</name>
</gene>
<dbReference type="EMBL" id="NBBI01000009">
    <property type="protein sequence ID" value="OWK27826.1"/>
    <property type="molecule type" value="Genomic_DNA"/>
</dbReference>
<comment type="catalytic activity">
    <reaction evidence="1 7">
        <text>dTDP-4-dehydro-6-deoxy-alpha-D-glucose = dTDP-4-dehydro-beta-L-rhamnose</text>
        <dbReference type="Rhea" id="RHEA:16969"/>
        <dbReference type="ChEBI" id="CHEBI:57649"/>
        <dbReference type="ChEBI" id="CHEBI:62830"/>
        <dbReference type="EC" id="5.1.3.13"/>
    </reaction>
</comment>
<feature type="region of interest" description="Disordered" evidence="8">
    <location>
        <begin position="164"/>
        <end position="191"/>
    </location>
</feature>
<dbReference type="AlphaFoldDB" id="A0A2D0A4K5"/>
<evidence type="ECO:0000256" key="8">
    <source>
        <dbReference type="SAM" id="MobiDB-lite"/>
    </source>
</evidence>
<dbReference type="GO" id="GO:0008830">
    <property type="term" value="F:dTDP-4-dehydrorhamnose 3,5-epimerase activity"/>
    <property type="evidence" value="ECO:0007669"/>
    <property type="project" value="UniProtKB-UniRule"/>
</dbReference>
<dbReference type="UniPathway" id="UPA00124"/>
<dbReference type="Pfam" id="PF00908">
    <property type="entry name" value="dTDP_sugar_isom"/>
    <property type="match status" value="1"/>
</dbReference>
<dbReference type="GO" id="GO:0005829">
    <property type="term" value="C:cytosol"/>
    <property type="evidence" value="ECO:0007669"/>
    <property type="project" value="TreeGrafter"/>
</dbReference>
<dbReference type="GO" id="GO:0019305">
    <property type="term" value="P:dTDP-rhamnose biosynthetic process"/>
    <property type="evidence" value="ECO:0007669"/>
    <property type="project" value="UniProtKB-UniRule"/>
</dbReference>
<dbReference type="InterPro" id="IPR011051">
    <property type="entry name" value="RmlC_Cupin_sf"/>
</dbReference>
<dbReference type="GO" id="GO:0000271">
    <property type="term" value="P:polysaccharide biosynthetic process"/>
    <property type="evidence" value="ECO:0007669"/>
    <property type="project" value="TreeGrafter"/>
</dbReference>
<feature type="active site" description="Proton donor" evidence="5">
    <location>
        <position position="130"/>
    </location>
</feature>
<evidence type="ECO:0000256" key="2">
    <source>
        <dbReference type="ARBA" id="ARBA00001997"/>
    </source>
</evidence>
<evidence type="ECO:0000256" key="5">
    <source>
        <dbReference type="PIRSR" id="PIRSR600888-1"/>
    </source>
</evidence>
<evidence type="ECO:0000256" key="3">
    <source>
        <dbReference type="ARBA" id="ARBA00012098"/>
    </source>
</evidence>
<dbReference type="InterPro" id="IPR014710">
    <property type="entry name" value="RmlC-like_jellyroll"/>
</dbReference>
<proteinExistence type="inferred from homology"/>
<keyword evidence="7 9" id="KW-0413">Isomerase</keyword>
<evidence type="ECO:0000256" key="7">
    <source>
        <dbReference type="RuleBase" id="RU364069"/>
    </source>
</evidence>
<dbReference type="PANTHER" id="PTHR21047">
    <property type="entry name" value="DTDP-6-DEOXY-D-GLUCOSE-3,5 EPIMERASE"/>
    <property type="match status" value="1"/>
</dbReference>
<dbReference type="SUPFAM" id="SSF51182">
    <property type="entry name" value="RmlC-like cupins"/>
    <property type="match status" value="1"/>
</dbReference>
<feature type="active site" description="Proton acceptor" evidence="5">
    <location>
        <position position="60"/>
    </location>
</feature>
<evidence type="ECO:0000256" key="4">
    <source>
        <dbReference type="ARBA" id="ARBA00019595"/>
    </source>
</evidence>
<name>A0A2D0A4K5_9SPHN</name>
<comment type="similarity">
    <text evidence="7">Belongs to the dTDP-4-dehydrorhamnose 3,5-epimerase family.</text>
</comment>
<dbReference type="EC" id="5.1.3.13" evidence="3 7"/>
<protein>
    <recommendedName>
        <fullName evidence="4 7">dTDP-4-dehydrorhamnose 3,5-epimerase</fullName>
        <ecNumber evidence="3 7">5.1.3.13</ecNumber>
    </recommendedName>
    <alternativeName>
        <fullName evidence="7">Thymidine diphospho-4-keto-rhamnose 3,5-epimerase</fullName>
    </alternativeName>
</protein>
<evidence type="ECO:0000313" key="10">
    <source>
        <dbReference type="Proteomes" id="UP000197290"/>
    </source>
</evidence>
<accession>A0A2D0A4K5</accession>
<comment type="pathway">
    <text evidence="7">Carbohydrate biosynthesis; dTDP-L-rhamnose biosynthesis.</text>
</comment>
<organism evidence="9 10">
    <name type="scientific">Sphingomonas dokdonensis</name>
    <dbReference type="NCBI Taxonomy" id="344880"/>
    <lineage>
        <taxon>Bacteria</taxon>
        <taxon>Pseudomonadati</taxon>
        <taxon>Pseudomonadota</taxon>
        <taxon>Alphaproteobacteria</taxon>
        <taxon>Sphingomonadales</taxon>
        <taxon>Sphingomonadaceae</taxon>
        <taxon>Sphingomonas</taxon>
    </lineage>
</organism>
<feature type="site" description="Participates in a stacking interaction with the thymidine ring of dTDP-4-oxo-6-deoxyglucose" evidence="6">
    <location>
        <position position="136"/>
    </location>
</feature>
<reference evidence="9 10" key="1">
    <citation type="submission" date="2017-03" db="EMBL/GenBank/DDBJ databases">
        <title>Genome sequence of Sphingomonas dokdonensis DSM 21029.</title>
        <authorList>
            <person name="Poehlein A."/>
            <person name="Wuebbeler J.H."/>
            <person name="Steinbuechel A."/>
            <person name="Daniel R."/>
        </authorList>
    </citation>
    <scope>NUCLEOTIDE SEQUENCE [LARGE SCALE GENOMIC DNA]</scope>
    <source>
        <strain evidence="9 10">DSM 21029</strain>
    </source>
</reference>
<evidence type="ECO:0000256" key="1">
    <source>
        <dbReference type="ARBA" id="ARBA00001298"/>
    </source>
</evidence>
<comment type="caution">
    <text evidence="9">The sequence shown here is derived from an EMBL/GenBank/DDBJ whole genome shotgun (WGS) entry which is preliminary data.</text>
</comment>
<keyword evidence="10" id="KW-1185">Reference proteome</keyword>
<dbReference type="PANTHER" id="PTHR21047:SF2">
    <property type="entry name" value="THYMIDINE DIPHOSPHO-4-KETO-RHAMNOSE 3,5-EPIMERASE"/>
    <property type="match status" value="1"/>
</dbReference>
<dbReference type="InterPro" id="IPR000888">
    <property type="entry name" value="RmlC-like"/>
</dbReference>
<evidence type="ECO:0000256" key="6">
    <source>
        <dbReference type="PIRSR" id="PIRSR600888-3"/>
    </source>
</evidence>